<reference evidence="4" key="2">
    <citation type="submission" date="2017-05" db="UniProtKB">
        <authorList>
            <consortium name="EnsemblMetazoa"/>
        </authorList>
    </citation>
    <scope>IDENTIFICATION</scope>
</reference>
<reference evidence="5" key="1">
    <citation type="journal article" date="2010" name="Nature">
        <title>The Amphimedon queenslandica genome and the evolution of animal complexity.</title>
        <authorList>
            <person name="Srivastava M."/>
            <person name="Simakov O."/>
            <person name="Chapman J."/>
            <person name="Fahey B."/>
            <person name="Gauthier M.E."/>
            <person name="Mitros T."/>
            <person name="Richards G.S."/>
            <person name="Conaco C."/>
            <person name="Dacre M."/>
            <person name="Hellsten U."/>
            <person name="Larroux C."/>
            <person name="Putnam N.H."/>
            <person name="Stanke M."/>
            <person name="Adamska M."/>
            <person name="Darling A."/>
            <person name="Degnan S.M."/>
            <person name="Oakley T.H."/>
            <person name="Plachetzki D.C."/>
            <person name="Zhai Y."/>
            <person name="Adamski M."/>
            <person name="Calcino A."/>
            <person name="Cummins S.F."/>
            <person name="Goodstein D.M."/>
            <person name="Harris C."/>
            <person name="Jackson D.J."/>
            <person name="Leys S.P."/>
            <person name="Shu S."/>
            <person name="Woodcroft B.J."/>
            <person name="Vervoort M."/>
            <person name="Kosik K.S."/>
            <person name="Manning G."/>
            <person name="Degnan B.M."/>
            <person name="Rokhsar D.S."/>
        </authorList>
    </citation>
    <scope>NUCLEOTIDE SEQUENCE [LARGE SCALE GENOMIC DNA]</scope>
</reference>
<dbReference type="OMA" id="SGHECAN"/>
<dbReference type="Proteomes" id="UP000007879">
    <property type="component" value="Unassembled WGS sequence"/>
</dbReference>
<dbReference type="KEGG" id="aqu:109581911"/>
<feature type="chain" id="PRO_5010876658" description="IgGFc-binding protein N-terminal domain-containing protein" evidence="2">
    <location>
        <begin position="19"/>
        <end position="716"/>
    </location>
</feature>
<dbReference type="AlphaFoldDB" id="A0A1X7UVA2"/>
<keyword evidence="1" id="KW-0472">Membrane</keyword>
<dbReference type="STRING" id="400682.A0A1X7UVA2"/>
<evidence type="ECO:0000313" key="4">
    <source>
        <dbReference type="EnsemblMetazoa" id="Aqu2.1.31910_001"/>
    </source>
</evidence>
<evidence type="ECO:0000313" key="5">
    <source>
        <dbReference type="Proteomes" id="UP000007879"/>
    </source>
</evidence>
<organism evidence="4">
    <name type="scientific">Amphimedon queenslandica</name>
    <name type="common">Sponge</name>
    <dbReference type="NCBI Taxonomy" id="400682"/>
    <lineage>
        <taxon>Eukaryota</taxon>
        <taxon>Metazoa</taxon>
        <taxon>Porifera</taxon>
        <taxon>Demospongiae</taxon>
        <taxon>Heteroscleromorpha</taxon>
        <taxon>Haplosclerida</taxon>
        <taxon>Niphatidae</taxon>
        <taxon>Amphimedon</taxon>
    </lineage>
</organism>
<dbReference type="PANTHER" id="PTHR46534:SF1">
    <property type="entry name" value="IGGFC-BINDING PROTEIN N-TERMINAL DOMAIN-CONTAINING PROTEIN"/>
    <property type="match status" value="1"/>
</dbReference>
<sequence>MLLVVFLLYSFLIVAGSASTAPTNFGTNFQLGFLRNYRGLSDTKLGFYITSNCTHGLVNITILYYEPSVTSISEVFSCESYFEVKDLPLSLMTSSNSGYRQSIKISTVNSSQYISVLAYNWQNGSVGEYMGLPCVDSYPVPIKYEYYLVSVQTPLHEHHQLWSEALIISCRSNTSITITPAVGMSLPEELGSDVYVWVEEGGSHDLVLDSGDSLYIGAPNSDITGSHIASSGPLTVISGHECANIPTDRKYCDHFVQQIPPAMTWGKEFFLSPFLGKENGQYYKIVTSRNGSVISHNCNEAGRIYLPYAGDYAMIHVNSTTSCYLASNVPILVVQIATSSGIEECTSGDPFLVTVQPTEQYVEHFSFRIHSTDQFSKNFIGILTTNPSLVLYDGVPLLETKWIPIHSLTGTISGYSYHFEGSSGLHSVSFTRGSGTVFLYGYQCDPERGYGYTASVQFKQLHATGPKVHFVNEIEQKEEEDWQYLQVSIGGDHDELFKLTIGLALNVTVQEMSNGRIYYQIYPVVNQSNTSSILQVKFNIQTIINALQSPIEGDRYNVTVALTTDSKGSFIASPSVLRFEIEIPSVKSVIAPTLSSISAIQSTNSQYKSSSFQFSSSGYYSSHVSPITSVTTSPVSSTGSLPSSSLLILTEGAAQRPPDQQLLYFIVLSVITAVLFIISIVALMAVVMVVILRRQKLMSRDCEGKVSAVNPITTEG</sequence>
<feature type="transmembrane region" description="Helical" evidence="1">
    <location>
        <begin position="662"/>
        <end position="691"/>
    </location>
</feature>
<keyword evidence="1" id="KW-0812">Transmembrane</keyword>
<keyword evidence="5" id="KW-1185">Reference proteome</keyword>
<name>A0A1X7UVA2_AMPQE</name>
<accession>A0A1X7UVA2</accession>
<gene>
    <name evidence="4" type="primary">109581911</name>
</gene>
<feature type="domain" description="IgGFc-binding protein N-terminal" evidence="3">
    <location>
        <begin position="143"/>
        <end position="441"/>
    </location>
</feature>
<dbReference type="OrthoDB" id="10005154at2759"/>
<evidence type="ECO:0000259" key="3">
    <source>
        <dbReference type="Pfam" id="PF17517"/>
    </source>
</evidence>
<dbReference type="InterPro" id="IPR035234">
    <property type="entry name" value="IgGFc-bd_N"/>
</dbReference>
<dbReference type="eggNOG" id="KOG1216">
    <property type="taxonomic scope" value="Eukaryota"/>
</dbReference>
<feature type="signal peptide" evidence="2">
    <location>
        <begin position="1"/>
        <end position="18"/>
    </location>
</feature>
<dbReference type="Pfam" id="PF17517">
    <property type="entry name" value="IgGFc_binding"/>
    <property type="match status" value="1"/>
</dbReference>
<evidence type="ECO:0000256" key="2">
    <source>
        <dbReference type="SAM" id="SignalP"/>
    </source>
</evidence>
<protein>
    <recommendedName>
        <fullName evidence="3">IgGFc-binding protein N-terminal domain-containing protein</fullName>
    </recommendedName>
</protein>
<keyword evidence="1" id="KW-1133">Transmembrane helix</keyword>
<keyword evidence="2" id="KW-0732">Signal</keyword>
<dbReference type="PANTHER" id="PTHR46534">
    <property type="entry name" value="IGGFC_BINDING DOMAIN-CONTAINING PROTEIN"/>
    <property type="match status" value="1"/>
</dbReference>
<dbReference type="InParanoid" id="A0A1X7UVA2"/>
<proteinExistence type="predicted"/>
<dbReference type="EnsemblMetazoa" id="XM_019996391.1">
    <property type="protein sequence ID" value="XP_019851950.1"/>
    <property type="gene ID" value="LOC109581911"/>
</dbReference>
<dbReference type="EnsemblMetazoa" id="Aqu2.1.31910_001">
    <property type="protein sequence ID" value="Aqu2.1.31910_001"/>
    <property type="gene ID" value="Aqu2.1.31910"/>
</dbReference>
<evidence type="ECO:0000256" key="1">
    <source>
        <dbReference type="SAM" id="Phobius"/>
    </source>
</evidence>